<feature type="domain" description="Histidine kinase/HSP90-like ATPase" evidence="16">
    <location>
        <begin position="530"/>
        <end position="620"/>
    </location>
</feature>
<accession>A0ABV9WI77</accession>
<keyword evidence="6 14" id="KW-0812">Transmembrane</keyword>
<name>A0ABV9WI77_9ACTN</name>
<evidence type="ECO:0000256" key="1">
    <source>
        <dbReference type="ARBA" id="ARBA00000085"/>
    </source>
</evidence>
<evidence type="ECO:0000259" key="15">
    <source>
        <dbReference type="SMART" id="SM00065"/>
    </source>
</evidence>
<evidence type="ECO:0000313" key="17">
    <source>
        <dbReference type="EMBL" id="MFC5007330.1"/>
    </source>
</evidence>
<dbReference type="InterPro" id="IPR050482">
    <property type="entry name" value="Sensor_HK_TwoCompSys"/>
</dbReference>
<dbReference type="Pfam" id="PF02518">
    <property type="entry name" value="HATPase_c"/>
    <property type="match status" value="1"/>
</dbReference>
<feature type="transmembrane region" description="Helical" evidence="14">
    <location>
        <begin position="104"/>
        <end position="122"/>
    </location>
</feature>
<keyword evidence="10 14" id="KW-1133">Transmembrane helix</keyword>
<dbReference type="InterPro" id="IPR011712">
    <property type="entry name" value="Sig_transdc_His_kin_sub3_dim/P"/>
</dbReference>
<dbReference type="InterPro" id="IPR003018">
    <property type="entry name" value="GAF"/>
</dbReference>
<evidence type="ECO:0000313" key="18">
    <source>
        <dbReference type="Proteomes" id="UP001595912"/>
    </source>
</evidence>
<evidence type="ECO:0000256" key="9">
    <source>
        <dbReference type="ARBA" id="ARBA00022840"/>
    </source>
</evidence>
<dbReference type="SUPFAM" id="SSF55874">
    <property type="entry name" value="ATPase domain of HSP90 chaperone/DNA topoisomerase II/histidine kinase"/>
    <property type="match status" value="1"/>
</dbReference>
<dbReference type="InterPro" id="IPR036890">
    <property type="entry name" value="HATPase_C_sf"/>
</dbReference>
<dbReference type="EMBL" id="JBHSIU010000121">
    <property type="protein sequence ID" value="MFC5007330.1"/>
    <property type="molecule type" value="Genomic_DNA"/>
</dbReference>
<evidence type="ECO:0000256" key="13">
    <source>
        <dbReference type="SAM" id="Coils"/>
    </source>
</evidence>
<evidence type="ECO:0000256" key="5">
    <source>
        <dbReference type="ARBA" id="ARBA00022679"/>
    </source>
</evidence>
<dbReference type="SMART" id="SM00387">
    <property type="entry name" value="HATPase_c"/>
    <property type="match status" value="1"/>
</dbReference>
<dbReference type="Gene3D" id="1.20.120.620">
    <property type="entry name" value="Backbone structure of the membrane domain of e. Coli histidine kinase receptor kdpd"/>
    <property type="match status" value="1"/>
</dbReference>
<dbReference type="PANTHER" id="PTHR24421:SF10">
    <property type="entry name" value="NITRATE_NITRITE SENSOR PROTEIN NARQ"/>
    <property type="match status" value="1"/>
</dbReference>
<keyword evidence="11" id="KW-0902">Two-component regulatory system</keyword>
<dbReference type="Proteomes" id="UP001595912">
    <property type="component" value="Unassembled WGS sequence"/>
</dbReference>
<comment type="subcellular location">
    <subcellularLocation>
        <location evidence="2">Membrane</location>
        <topology evidence="2">Multi-pass membrane protein</topology>
    </subcellularLocation>
</comment>
<evidence type="ECO:0000256" key="3">
    <source>
        <dbReference type="ARBA" id="ARBA00012438"/>
    </source>
</evidence>
<evidence type="ECO:0000256" key="12">
    <source>
        <dbReference type="ARBA" id="ARBA00023136"/>
    </source>
</evidence>
<dbReference type="PANTHER" id="PTHR24421">
    <property type="entry name" value="NITRATE/NITRITE SENSOR PROTEIN NARX-RELATED"/>
    <property type="match status" value="1"/>
</dbReference>
<proteinExistence type="predicted"/>
<organism evidence="17 18">
    <name type="scientific">Dactylosporangium cerinum</name>
    <dbReference type="NCBI Taxonomy" id="1434730"/>
    <lineage>
        <taxon>Bacteria</taxon>
        <taxon>Bacillati</taxon>
        <taxon>Actinomycetota</taxon>
        <taxon>Actinomycetes</taxon>
        <taxon>Micromonosporales</taxon>
        <taxon>Micromonosporaceae</taxon>
        <taxon>Dactylosporangium</taxon>
    </lineage>
</organism>
<evidence type="ECO:0000256" key="8">
    <source>
        <dbReference type="ARBA" id="ARBA00022777"/>
    </source>
</evidence>
<keyword evidence="9" id="KW-0067">ATP-binding</keyword>
<comment type="catalytic activity">
    <reaction evidence="1">
        <text>ATP + protein L-histidine = ADP + protein N-phospho-L-histidine.</text>
        <dbReference type="EC" id="2.7.13.3"/>
    </reaction>
</comment>
<dbReference type="Pfam" id="PF13493">
    <property type="entry name" value="DUF4118"/>
    <property type="match status" value="1"/>
</dbReference>
<keyword evidence="4" id="KW-0597">Phosphoprotein</keyword>
<sequence length="642" mass="68366">MTVTSGVRRRLMSWMLPTTPPLLIGVVVAAMVIAAETAILAVLHTTHPQVQPSAAVYILGVVAVTIIWGARLGVGVALASTLVFNIVHVPPSGLHLSLVQDGQRALIFVIVALASGGLANLARERAEEAHQRADEAEIAVEVARQILGQDDLPSGLQAGSRRLATRFGLPRMSIEVGDATVLDSLGGATVLKLDDGGRPAVRLIVPAATPPATLERLRDRLGPALGSIVRTAVERQELIDNLRASQQATQALLAEQEALQRVATMVATGGSPAAVFAAVTAELHGLFPGFHTALLRYESDRTVTAISERDERGRPLSDHPRLPVEGENIVSTILRTRRTARVDYDTATGPIAMEQRSRGIHLGLGVPIVVDGELWGVTLVMSHRPEPIPDAAERRLFAFTELVATTIANTENRARLISSRARLVTAADDARRGIERDLHDGPQQRIVSLALRLRMAEELACNDLPAARQLLSEAVRSLTEIHESMTDLARGIHPALLTQGGIGPMLRKLARRSIVPVELRLKVPKRLPERAEVAVYYVVSEALTNISKHARASEACVAVESDARSVWLSIHDDGIGGARPGGGMGLVGLRDRVEALGGRFSVASPPAAGTTLTAEIPLAEPDADAADESFPLVSAVSGRPAE</sequence>
<dbReference type="InterPro" id="IPR003594">
    <property type="entry name" value="HATPase_dom"/>
</dbReference>
<feature type="transmembrane region" description="Helical" evidence="14">
    <location>
        <begin position="55"/>
        <end position="84"/>
    </location>
</feature>
<keyword evidence="5" id="KW-0808">Transferase</keyword>
<keyword evidence="12 14" id="KW-0472">Membrane</keyword>
<dbReference type="InterPro" id="IPR025201">
    <property type="entry name" value="KdpD_TM"/>
</dbReference>
<evidence type="ECO:0000256" key="14">
    <source>
        <dbReference type="SAM" id="Phobius"/>
    </source>
</evidence>
<evidence type="ECO:0000256" key="4">
    <source>
        <dbReference type="ARBA" id="ARBA00022553"/>
    </source>
</evidence>
<keyword evidence="13" id="KW-0175">Coiled coil</keyword>
<feature type="domain" description="GAF" evidence="15">
    <location>
        <begin position="271"/>
        <end position="417"/>
    </location>
</feature>
<dbReference type="Pfam" id="PF07730">
    <property type="entry name" value="HisKA_3"/>
    <property type="match status" value="1"/>
</dbReference>
<reference evidence="18" key="1">
    <citation type="journal article" date="2019" name="Int. J. Syst. Evol. Microbiol.">
        <title>The Global Catalogue of Microorganisms (GCM) 10K type strain sequencing project: providing services to taxonomists for standard genome sequencing and annotation.</title>
        <authorList>
            <consortium name="The Broad Institute Genomics Platform"/>
            <consortium name="The Broad Institute Genome Sequencing Center for Infectious Disease"/>
            <person name="Wu L."/>
            <person name="Ma J."/>
        </authorList>
    </citation>
    <scope>NUCLEOTIDE SEQUENCE [LARGE SCALE GENOMIC DNA]</scope>
    <source>
        <strain evidence="18">CGMCC 4.7152</strain>
    </source>
</reference>
<dbReference type="Gene3D" id="1.20.5.1930">
    <property type="match status" value="1"/>
</dbReference>
<keyword evidence="18" id="KW-1185">Reference proteome</keyword>
<dbReference type="Gene3D" id="3.30.450.40">
    <property type="match status" value="1"/>
</dbReference>
<dbReference type="RefSeq" id="WP_380127975.1">
    <property type="nucleotide sequence ID" value="NZ_JBHSIU010000121.1"/>
</dbReference>
<gene>
    <name evidence="17" type="ORF">ACFPIJ_57165</name>
</gene>
<evidence type="ECO:0000256" key="7">
    <source>
        <dbReference type="ARBA" id="ARBA00022741"/>
    </source>
</evidence>
<dbReference type="InterPro" id="IPR038318">
    <property type="entry name" value="KdpD_sf"/>
</dbReference>
<evidence type="ECO:0000259" key="16">
    <source>
        <dbReference type="SMART" id="SM00387"/>
    </source>
</evidence>
<dbReference type="InterPro" id="IPR029016">
    <property type="entry name" value="GAF-like_dom_sf"/>
</dbReference>
<dbReference type="EC" id="2.7.13.3" evidence="3"/>
<evidence type="ECO:0000256" key="11">
    <source>
        <dbReference type="ARBA" id="ARBA00023012"/>
    </source>
</evidence>
<dbReference type="Gene3D" id="3.30.565.10">
    <property type="entry name" value="Histidine kinase-like ATPase, C-terminal domain"/>
    <property type="match status" value="1"/>
</dbReference>
<keyword evidence="7" id="KW-0547">Nucleotide-binding</keyword>
<evidence type="ECO:0000256" key="6">
    <source>
        <dbReference type="ARBA" id="ARBA00022692"/>
    </source>
</evidence>
<protein>
    <recommendedName>
        <fullName evidence="3">histidine kinase</fullName>
        <ecNumber evidence="3">2.7.13.3</ecNumber>
    </recommendedName>
</protein>
<dbReference type="SUPFAM" id="SSF55781">
    <property type="entry name" value="GAF domain-like"/>
    <property type="match status" value="1"/>
</dbReference>
<dbReference type="SMART" id="SM00065">
    <property type="entry name" value="GAF"/>
    <property type="match status" value="1"/>
</dbReference>
<dbReference type="Pfam" id="PF01590">
    <property type="entry name" value="GAF"/>
    <property type="match status" value="1"/>
</dbReference>
<keyword evidence="8" id="KW-0418">Kinase</keyword>
<evidence type="ECO:0000256" key="10">
    <source>
        <dbReference type="ARBA" id="ARBA00022989"/>
    </source>
</evidence>
<feature type="transmembrane region" description="Helical" evidence="14">
    <location>
        <begin position="20"/>
        <end position="43"/>
    </location>
</feature>
<comment type="caution">
    <text evidence="17">The sequence shown here is derived from an EMBL/GenBank/DDBJ whole genome shotgun (WGS) entry which is preliminary data.</text>
</comment>
<dbReference type="CDD" id="cd16917">
    <property type="entry name" value="HATPase_UhpB-NarQ-NarX-like"/>
    <property type="match status" value="1"/>
</dbReference>
<feature type="coiled-coil region" evidence="13">
    <location>
        <begin position="119"/>
        <end position="146"/>
    </location>
</feature>
<evidence type="ECO:0000256" key="2">
    <source>
        <dbReference type="ARBA" id="ARBA00004141"/>
    </source>
</evidence>